<evidence type="ECO:0000313" key="2">
    <source>
        <dbReference type="Proteomes" id="UP001295444"/>
    </source>
</evidence>
<keyword evidence="2" id="KW-1185">Reference proteome</keyword>
<gene>
    <name evidence="1" type="ORF">PECUL_23A022778</name>
</gene>
<proteinExistence type="predicted"/>
<organism evidence="1 2">
    <name type="scientific">Pelobates cultripes</name>
    <name type="common">Western spadefoot toad</name>
    <dbReference type="NCBI Taxonomy" id="61616"/>
    <lineage>
        <taxon>Eukaryota</taxon>
        <taxon>Metazoa</taxon>
        <taxon>Chordata</taxon>
        <taxon>Craniata</taxon>
        <taxon>Vertebrata</taxon>
        <taxon>Euteleostomi</taxon>
        <taxon>Amphibia</taxon>
        <taxon>Batrachia</taxon>
        <taxon>Anura</taxon>
        <taxon>Pelobatoidea</taxon>
        <taxon>Pelobatidae</taxon>
        <taxon>Pelobates</taxon>
    </lineage>
</organism>
<name>A0AAD1SEH6_PELCU</name>
<sequence length="290" mass="32745">MRQPGKGGVGFPNLKAYYHATQIANILHMHSTTYTPQWIPIETSCGGITDLTAAMWTPKKLHHTPRSTLPTTKLLYNIWDNHRAAFCSVRPWSMATPLKTIALYNNTFPYRAWQACNLTHLHQICTEQGPLPLSTLQSTYNIPTQLTFSYWQLKALLVSTTGNEPSPQFDSTLTPFEKMCLHLIPTQKTLSVCYRHNNAHKPEPEWQIKKDWHRDIASILLAKQGKSSQISSMAEVVAMVAATLDYEVILWNQTKMGKWSATAKAIWATYTAKRDLQAVARDNASDGTET</sequence>
<dbReference type="AlphaFoldDB" id="A0AAD1SEH6"/>
<dbReference type="Proteomes" id="UP001295444">
    <property type="component" value="Chromosome 05"/>
</dbReference>
<dbReference type="EMBL" id="OW240916">
    <property type="protein sequence ID" value="CAH2297098.1"/>
    <property type="molecule type" value="Genomic_DNA"/>
</dbReference>
<reference evidence="1" key="1">
    <citation type="submission" date="2022-03" db="EMBL/GenBank/DDBJ databases">
        <authorList>
            <person name="Alioto T."/>
            <person name="Alioto T."/>
            <person name="Gomez Garrido J."/>
        </authorList>
    </citation>
    <scope>NUCLEOTIDE SEQUENCE</scope>
</reference>
<evidence type="ECO:0008006" key="3">
    <source>
        <dbReference type="Google" id="ProtNLM"/>
    </source>
</evidence>
<evidence type="ECO:0000313" key="1">
    <source>
        <dbReference type="EMBL" id="CAH2297098.1"/>
    </source>
</evidence>
<protein>
    <recommendedName>
        <fullName evidence="3">Reverse transcriptase</fullName>
    </recommendedName>
</protein>
<accession>A0AAD1SEH6</accession>